<dbReference type="OrthoDB" id="9804186at2"/>
<protein>
    <submittedName>
        <fullName evidence="2">Predicted transcriptional regulator</fullName>
    </submittedName>
</protein>
<dbReference type="CDD" id="cd00093">
    <property type="entry name" value="HTH_XRE"/>
    <property type="match status" value="1"/>
</dbReference>
<evidence type="ECO:0000313" key="3">
    <source>
        <dbReference type="Proteomes" id="UP000095621"/>
    </source>
</evidence>
<dbReference type="InterPro" id="IPR001387">
    <property type="entry name" value="Cro/C1-type_HTH"/>
</dbReference>
<dbReference type="Gene3D" id="1.10.260.40">
    <property type="entry name" value="lambda repressor-like DNA-binding domains"/>
    <property type="match status" value="1"/>
</dbReference>
<reference evidence="2 3" key="1">
    <citation type="submission" date="2015-09" db="EMBL/GenBank/DDBJ databases">
        <authorList>
            <consortium name="Pathogen Informatics"/>
        </authorList>
    </citation>
    <scope>NUCLEOTIDE SEQUENCE [LARGE SCALE GENOMIC DNA]</scope>
    <source>
        <strain evidence="2 3">2789STDY5834875</strain>
    </source>
</reference>
<dbReference type="Pfam" id="PF13443">
    <property type="entry name" value="HTH_26"/>
    <property type="match status" value="1"/>
</dbReference>
<feature type="domain" description="HTH cro/C1-type" evidence="1">
    <location>
        <begin position="8"/>
        <end position="61"/>
    </location>
</feature>
<evidence type="ECO:0000313" key="2">
    <source>
        <dbReference type="EMBL" id="CUQ78720.1"/>
    </source>
</evidence>
<dbReference type="GO" id="GO:0003677">
    <property type="term" value="F:DNA binding"/>
    <property type="evidence" value="ECO:0007669"/>
    <property type="project" value="InterPro"/>
</dbReference>
<proteinExistence type="predicted"/>
<dbReference type="InterPro" id="IPR010982">
    <property type="entry name" value="Lambda_DNA-bd_dom_sf"/>
</dbReference>
<gene>
    <name evidence="2" type="ORF">ERS852490_02369</name>
</gene>
<sequence length="79" mass="8899">MKASYKKLWKILIDKDMKKKDLQAQAGISWTSVTKLSKGENVGMEVLMKICMALNCNIADVVEFVPDDEAEDDMSDVED</sequence>
<dbReference type="PROSITE" id="PS50943">
    <property type="entry name" value="HTH_CROC1"/>
    <property type="match status" value="1"/>
</dbReference>
<evidence type="ECO:0000259" key="1">
    <source>
        <dbReference type="PROSITE" id="PS50943"/>
    </source>
</evidence>
<dbReference type="RefSeq" id="WP_055216184.1">
    <property type="nucleotide sequence ID" value="NZ_CZBU01000005.1"/>
</dbReference>
<name>A0A174Z720_9FIRM</name>
<accession>A0A174Z720</accession>
<dbReference type="EMBL" id="CZBU01000005">
    <property type="protein sequence ID" value="CUQ78720.1"/>
    <property type="molecule type" value="Genomic_DNA"/>
</dbReference>
<organism evidence="2 3">
    <name type="scientific">Lachnospira eligens</name>
    <dbReference type="NCBI Taxonomy" id="39485"/>
    <lineage>
        <taxon>Bacteria</taxon>
        <taxon>Bacillati</taxon>
        <taxon>Bacillota</taxon>
        <taxon>Clostridia</taxon>
        <taxon>Lachnospirales</taxon>
        <taxon>Lachnospiraceae</taxon>
        <taxon>Lachnospira</taxon>
    </lineage>
</organism>
<dbReference type="SUPFAM" id="SSF47413">
    <property type="entry name" value="lambda repressor-like DNA-binding domains"/>
    <property type="match status" value="1"/>
</dbReference>
<dbReference type="AlphaFoldDB" id="A0A174Z720"/>
<dbReference type="Proteomes" id="UP000095621">
    <property type="component" value="Unassembled WGS sequence"/>
</dbReference>